<dbReference type="EMBL" id="AJYK02000020">
    <property type="protein sequence ID" value="OEF28461.1"/>
    <property type="molecule type" value="Genomic_DNA"/>
</dbReference>
<keyword evidence="5 8" id="KW-0133">Cell shape</keyword>
<evidence type="ECO:0000256" key="2">
    <source>
        <dbReference type="ARBA" id="ARBA00007776"/>
    </source>
</evidence>
<keyword evidence="7 8" id="KW-0472">Membrane</keyword>
<evidence type="ECO:0000256" key="4">
    <source>
        <dbReference type="ARBA" id="ARBA00022692"/>
    </source>
</evidence>
<proteinExistence type="inferred from homology"/>
<evidence type="ECO:0000256" key="5">
    <source>
        <dbReference type="ARBA" id="ARBA00022960"/>
    </source>
</evidence>
<name>A0A1E5E554_9VIBR</name>
<dbReference type="STRING" id="1188252.A1QC_05360"/>
<keyword evidence="11" id="KW-1185">Reference proteome</keyword>
<dbReference type="RefSeq" id="WP_017026442.1">
    <property type="nucleotide sequence ID" value="NZ_AJYK02000020.1"/>
</dbReference>
<dbReference type="GO" id="GO:0005886">
    <property type="term" value="C:plasma membrane"/>
    <property type="evidence" value="ECO:0007669"/>
    <property type="project" value="UniProtKB-SubCell"/>
</dbReference>
<dbReference type="PANTHER" id="PTHR37484:SF1">
    <property type="entry name" value="ROD SHAPE-DETERMINING PROTEIN MRED"/>
    <property type="match status" value="1"/>
</dbReference>
<keyword evidence="6 9" id="KW-1133">Transmembrane helix</keyword>
<comment type="subcellular location">
    <subcellularLocation>
        <location evidence="8">Cell inner membrane</location>
    </subcellularLocation>
    <subcellularLocation>
        <location evidence="1">Cell membrane</location>
        <topology evidence="1">Multi-pass membrane protein</topology>
    </subcellularLocation>
</comment>
<dbReference type="PIRSF" id="PIRSF018472">
    <property type="entry name" value="MreD_proteobac"/>
    <property type="match status" value="1"/>
</dbReference>
<dbReference type="AlphaFoldDB" id="A0A1E5E554"/>
<keyword evidence="3 8" id="KW-1003">Cell membrane</keyword>
<keyword evidence="8" id="KW-0997">Cell inner membrane</keyword>
<feature type="transmembrane region" description="Helical" evidence="9">
    <location>
        <begin position="100"/>
        <end position="121"/>
    </location>
</feature>
<evidence type="ECO:0000256" key="3">
    <source>
        <dbReference type="ARBA" id="ARBA00022475"/>
    </source>
</evidence>
<feature type="transmembrane region" description="Helical" evidence="9">
    <location>
        <begin position="133"/>
        <end position="152"/>
    </location>
</feature>
<comment type="caution">
    <text evidence="10">The sequence shown here is derived from an EMBL/GenBank/DDBJ whole genome shotgun (WGS) entry which is preliminary data.</text>
</comment>
<organism evidence="10 11">
    <name type="scientific">Vibrio rumoiensis 1S-45</name>
    <dbReference type="NCBI Taxonomy" id="1188252"/>
    <lineage>
        <taxon>Bacteria</taxon>
        <taxon>Pseudomonadati</taxon>
        <taxon>Pseudomonadota</taxon>
        <taxon>Gammaproteobacteria</taxon>
        <taxon>Vibrionales</taxon>
        <taxon>Vibrionaceae</taxon>
        <taxon>Vibrio</taxon>
    </lineage>
</organism>
<dbReference type="Proteomes" id="UP000094070">
    <property type="component" value="Unassembled WGS sequence"/>
</dbReference>
<evidence type="ECO:0000256" key="1">
    <source>
        <dbReference type="ARBA" id="ARBA00004651"/>
    </source>
</evidence>
<dbReference type="Pfam" id="PF04093">
    <property type="entry name" value="MreD"/>
    <property type="match status" value="1"/>
</dbReference>
<protein>
    <recommendedName>
        <fullName evidence="8">Rod shape-determining protein MreD</fullName>
    </recommendedName>
</protein>
<dbReference type="eggNOG" id="COG2891">
    <property type="taxonomic scope" value="Bacteria"/>
</dbReference>
<evidence type="ECO:0000313" key="10">
    <source>
        <dbReference type="EMBL" id="OEF28461.1"/>
    </source>
</evidence>
<sequence length="162" mass="18794">MRNNLFRTKFVIWVSFAIALILQAVPWPGPLEMMRPSWIILICCYWILALPHRVNVGSALILGLMWDLVIGTTLGIHGIVMSVVAYIVGLNFQVLRNMALWQQAVLIGLISVLGEFLEFCGEFMIKDIEFNPHLLWAGVVNCILWPWIFLLLRKVRRHWHMR</sequence>
<dbReference type="PANTHER" id="PTHR37484">
    <property type="entry name" value="ROD SHAPE-DETERMINING PROTEIN MRED"/>
    <property type="match status" value="1"/>
</dbReference>
<dbReference type="NCBIfam" id="TIGR03426">
    <property type="entry name" value="shape_MreD"/>
    <property type="match status" value="1"/>
</dbReference>
<dbReference type="GO" id="GO:0008360">
    <property type="term" value="P:regulation of cell shape"/>
    <property type="evidence" value="ECO:0007669"/>
    <property type="project" value="UniProtKB-UniRule"/>
</dbReference>
<evidence type="ECO:0000256" key="7">
    <source>
        <dbReference type="ARBA" id="ARBA00023136"/>
    </source>
</evidence>
<evidence type="ECO:0000256" key="9">
    <source>
        <dbReference type="SAM" id="Phobius"/>
    </source>
</evidence>
<reference evidence="10 11" key="1">
    <citation type="journal article" date="2012" name="Science">
        <title>Ecological populations of bacteria act as socially cohesive units of antibiotic production and resistance.</title>
        <authorList>
            <person name="Cordero O.X."/>
            <person name="Wildschutte H."/>
            <person name="Kirkup B."/>
            <person name="Proehl S."/>
            <person name="Ngo L."/>
            <person name="Hussain F."/>
            <person name="Le Roux F."/>
            <person name="Mincer T."/>
            <person name="Polz M.F."/>
        </authorList>
    </citation>
    <scope>NUCLEOTIDE SEQUENCE [LARGE SCALE GENOMIC DNA]</scope>
    <source>
        <strain evidence="10 11">1S-45</strain>
    </source>
</reference>
<keyword evidence="4 9" id="KW-0812">Transmembrane</keyword>
<accession>A0A1E5E554</accession>
<gene>
    <name evidence="10" type="ORF">A1QC_05360</name>
</gene>
<evidence type="ECO:0000256" key="6">
    <source>
        <dbReference type="ARBA" id="ARBA00022989"/>
    </source>
</evidence>
<dbReference type="InterPro" id="IPR026034">
    <property type="entry name" value="MreD_proteobac"/>
</dbReference>
<comment type="function">
    <text evidence="8">Involved in formation of the rod shape of the cell. May also contribute to regulation of formation of penicillin-binding proteins.</text>
</comment>
<comment type="similarity">
    <text evidence="2 8">Belongs to the MreD family.</text>
</comment>
<dbReference type="InterPro" id="IPR007227">
    <property type="entry name" value="Cell_shape_determining_MreD"/>
</dbReference>
<feature type="transmembrane region" description="Helical" evidence="9">
    <location>
        <begin position="64"/>
        <end position="88"/>
    </location>
</feature>
<dbReference type="OrthoDB" id="6647425at2"/>
<evidence type="ECO:0000313" key="11">
    <source>
        <dbReference type="Proteomes" id="UP000094070"/>
    </source>
</evidence>
<dbReference type="NCBIfam" id="NF008282">
    <property type="entry name" value="PRK11060.1"/>
    <property type="match status" value="1"/>
</dbReference>
<evidence type="ECO:0000256" key="8">
    <source>
        <dbReference type="PIRNR" id="PIRNR018472"/>
    </source>
</evidence>